<accession>A0A3P3W898</accession>
<gene>
    <name evidence="2" type="ORF">EG849_08330</name>
</gene>
<evidence type="ECO:0000313" key="2">
    <source>
        <dbReference type="EMBL" id="RRJ91391.1"/>
    </source>
</evidence>
<keyword evidence="3" id="KW-1185">Reference proteome</keyword>
<dbReference type="EMBL" id="RQVR01000008">
    <property type="protein sequence ID" value="RRJ91391.1"/>
    <property type="molecule type" value="Genomic_DNA"/>
</dbReference>
<keyword evidence="1" id="KW-0732">Signal</keyword>
<name>A0A3P3W898_9FLAO</name>
<sequence>MKKILSLLVCLFVLNACDDGEMAFDSFDFSEVTSSSCTNNNLIFKVNANEALLLQINDATDRFPFRNEIGATPRVYNINTNNKVIYRTYNGNVTNTYFCATIPPVTPTVSTEWITSDSSGGTIEITTSMIPSTTSASTAKYQHSIVFKNITLVNSDGATMTYETLNFGVYQTNSNVKFAFGNTVPQRCAGTNTFLKVFDTNIGNELTRENINEVLELKIPTTLFPTVINGSEKVFLNQLQGVTATYRIYDGDVLAQNYCAVTGLPTLFEEWAAEDGLNETLDEDDTGFITITSGPTLVNGQLTYTITYKDFTFIRVTPQPTDPLLTNKFTSELHNFGNITF</sequence>
<dbReference type="OrthoDB" id="1417969at2"/>
<feature type="signal peptide" evidence="1">
    <location>
        <begin position="1"/>
        <end position="18"/>
    </location>
</feature>
<evidence type="ECO:0000313" key="3">
    <source>
        <dbReference type="Proteomes" id="UP000271937"/>
    </source>
</evidence>
<dbReference type="Proteomes" id="UP000271937">
    <property type="component" value="Unassembled WGS sequence"/>
</dbReference>
<protein>
    <submittedName>
        <fullName evidence="2">Uncharacterized protein</fullName>
    </submittedName>
</protein>
<evidence type="ECO:0000256" key="1">
    <source>
        <dbReference type="SAM" id="SignalP"/>
    </source>
</evidence>
<organism evidence="2 3">
    <name type="scientific">Flavobacterium macacae</name>
    <dbReference type="NCBI Taxonomy" id="2488993"/>
    <lineage>
        <taxon>Bacteria</taxon>
        <taxon>Pseudomonadati</taxon>
        <taxon>Bacteroidota</taxon>
        <taxon>Flavobacteriia</taxon>
        <taxon>Flavobacteriales</taxon>
        <taxon>Flavobacteriaceae</taxon>
        <taxon>Flavobacterium</taxon>
    </lineage>
</organism>
<proteinExistence type="predicted"/>
<comment type="caution">
    <text evidence="2">The sequence shown here is derived from an EMBL/GenBank/DDBJ whole genome shotgun (WGS) entry which is preliminary data.</text>
</comment>
<dbReference type="AlphaFoldDB" id="A0A3P3W898"/>
<reference evidence="2 3" key="1">
    <citation type="submission" date="2018-11" db="EMBL/GenBank/DDBJ databases">
        <title>Flavobacterium sp. nov., YIM 102600 draft genome.</title>
        <authorList>
            <person name="Li G."/>
            <person name="Jiang Y."/>
        </authorList>
    </citation>
    <scope>NUCLEOTIDE SEQUENCE [LARGE SCALE GENOMIC DNA]</scope>
    <source>
        <strain evidence="2 3">YIM 102600</strain>
    </source>
</reference>
<feature type="chain" id="PRO_5018225330" evidence="1">
    <location>
        <begin position="19"/>
        <end position="341"/>
    </location>
</feature>
<dbReference type="RefSeq" id="WP_125012625.1">
    <property type="nucleotide sequence ID" value="NZ_RQVR01000008.1"/>
</dbReference>